<evidence type="ECO:0000313" key="3">
    <source>
        <dbReference type="Proteomes" id="UP000236333"/>
    </source>
</evidence>
<feature type="compositionally biased region" description="Low complexity" evidence="1">
    <location>
        <begin position="355"/>
        <end position="365"/>
    </location>
</feature>
<dbReference type="AlphaFoldDB" id="A0A2J8A999"/>
<organism evidence="2 3">
    <name type="scientific">Tetrabaena socialis</name>
    <dbReference type="NCBI Taxonomy" id="47790"/>
    <lineage>
        <taxon>Eukaryota</taxon>
        <taxon>Viridiplantae</taxon>
        <taxon>Chlorophyta</taxon>
        <taxon>core chlorophytes</taxon>
        <taxon>Chlorophyceae</taxon>
        <taxon>CS clade</taxon>
        <taxon>Chlamydomonadales</taxon>
        <taxon>Tetrabaenaceae</taxon>
        <taxon>Tetrabaena</taxon>
    </lineage>
</organism>
<dbReference type="EMBL" id="PGGS01000104">
    <property type="protein sequence ID" value="PNH09096.1"/>
    <property type="molecule type" value="Genomic_DNA"/>
</dbReference>
<evidence type="ECO:0000256" key="1">
    <source>
        <dbReference type="SAM" id="MobiDB-lite"/>
    </source>
</evidence>
<comment type="caution">
    <text evidence="2">The sequence shown here is derived from an EMBL/GenBank/DDBJ whole genome shotgun (WGS) entry which is preliminary data.</text>
</comment>
<accession>A0A2J8A999</accession>
<reference evidence="2 3" key="1">
    <citation type="journal article" date="2017" name="Mol. Biol. Evol.">
        <title>The 4-celled Tetrabaena socialis nuclear genome reveals the essential components for genetic control of cell number at the origin of multicellularity in the volvocine lineage.</title>
        <authorList>
            <person name="Featherston J."/>
            <person name="Arakaki Y."/>
            <person name="Hanschen E.R."/>
            <person name="Ferris P.J."/>
            <person name="Michod R.E."/>
            <person name="Olson B.J.S.C."/>
            <person name="Nozaki H."/>
            <person name="Durand P.M."/>
        </authorList>
    </citation>
    <scope>NUCLEOTIDE SEQUENCE [LARGE SCALE GENOMIC DNA]</scope>
    <source>
        <strain evidence="2 3">NIES-571</strain>
    </source>
</reference>
<keyword evidence="3" id="KW-1185">Reference proteome</keyword>
<protein>
    <submittedName>
        <fullName evidence="2">Uncharacterized protein</fullName>
    </submittedName>
</protein>
<feature type="region of interest" description="Disordered" evidence="1">
    <location>
        <begin position="355"/>
        <end position="385"/>
    </location>
</feature>
<name>A0A2J8A999_9CHLO</name>
<dbReference type="Proteomes" id="UP000236333">
    <property type="component" value="Unassembled WGS sequence"/>
</dbReference>
<feature type="compositionally biased region" description="Low complexity" evidence="1">
    <location>
        <begin position="300"/>
        <end position="318"/>
    </location>
</feature>
<gene>
    <name evidence="2" type="ORF">TSOC_004313</name>
</gene>
<sequence>MDEAPASLAILVDLDVLLWSEYDDGYYGTPTPAPSFSFASGEPSGRDGNKPAAALHHCWLRPGARRFLLQLQLLQPHVVTALVSRCSCYGACGSEQLGFGADLAGQADCSCCARGGMEAALRVMDPDGQCFGGRALLIQPGSARRLTSPGSCEGTPSDGYSGLLCLLPCGEDVQPPSAALHTLLHPPLGCPEELPAALCRHASQLAIVTSSCRDAYGTLAPGVIEVQPYCREYGPYDDLLDTLAAALVGQLAPAAADAALYGVPDTLQRLGLSHARLAPSPVMQALCAQALVRAAPQPPAGARAGGAAQHPRGAARGALQAHQLPALRVRTHPAGCGGGGGGGAPAITSVERLSGASRRALSPSASLPPIPELPSQEVDEAAEQQQQQQRCCTPCTPAPQCYTPSVATPPLPHAQRSRGHLDLPARASPVSSCSAAAAAAAAAAVAAAVTERASPPLAKPPKRRKGWGALSFATARVAAESGGGGGLTAEDLAAAAACLKQLEGQPPASAAAAAVAGAMGADLRGSDALGWRPKSFPSAMPSLTRYRSLSGKKRAAVCSRGSTSSGARSSFDGSPVRQHSALEAPRPPSPLTAAASAVAAATSRLLLKLLGAGGRLRRSQQQLQHAGGGGCGPAAAPSAGGPCAAAAALAPPCHPDTQLHPHPHLQAECLQAARSAPGPPSLTPAPAHGIACSAPSAATTTSPADVVLMWPHLALPAAAAPEQLSCGDRASPGQLSCADRASPGLFPCADRASPGHLSCADRASPGRALLPATARAAVAPDTELAAVGALTVAGTDAQLAVEAVRIASHLDELLTAHAQDPALAMQLTRPLYRQAMAAARGVRDASLRAAVREAVRRHVDPRRGGVEEALASVWALAASSSC</sequence>
<evidence type="ECO:0000313" key="2">
    <source>
        <dbReference type="EMBL" id="PNH09096.1"/>
    </source>
</evidence>
<feature type="region of interest" description="Disordered" evidence="1">
    <location>
        <begin position="557"/>
        <end position="590"/>
    </location>
</feature>
<proteinExistence type="predicted"/>
<feature type="compositionally biased region" description="Low complexity" evidence="1">
    <location>
        <begin position="559"/>
        <end position="574"/>
    </location>
</feature>
<dbReference type="OrthoDB" id="552761at2759"/>
<feature type="region of interest" description="Disordered" evidence="1">
    <location>
        <begin position="298"/>
        <end position="319"/>
    </location>
</feature>